<name>A0A0L0V3J7_9BASI</name>
<accession>A0A0L0V3J7</accession>
<evidence type="ECO:0000259" key="1">
    <source>
        <dbReference type="PROSITE" id="PS50053"/>
    </source>
</evidence>
<dbReference type="InterPro" id="IPR022617">
    <property type="entry name" value="Rad60/SUMO-like_dom"/>
</dbReference>
<dbReference type="PROSITE" id="PS50053">
    <property type="entry name" value="UBIQUITIN_2"/>
    <property type="match status" value="1"/>
</dbReference>
<gene>
    <name evidence="2" type="ORF">PSTG_13067</name>
</gene>
<comment type="caution">
    <text evidence="2">The sequence shown here is derived from an EMBL/GenBank/DDBJ whole genome shotgun (WGS) entry which is preliminary data.</text>
</comment>
<dbReference type="Pfam" id="PF11976">
    <property type="entry name" value="Rad60-SLD"/>
    <property type="match status" value="1"/>
</dbReference>
<proteinExistence type="predicted"/>
<dbReference type="SMART" id="SM00213">
    <property type="entry name" value="UBQ"/>
    <property type="match status" value="1"/>
</dbReference>
<feature type="domain" description="Ubiquitin-like" evidence="1">
    <location>
        <begin position="11"/>
        <end position="88"/>
    </location>
</feature>
<organism evidence="2 3">
    <name type="scientific">Puccinia striiformis f. sp. tritici PST-78</name>
    <dbReference type="NCBI Taxonomy" id="1165861"/>
    <lineage>
        <taxon>Eukaryota</taxon>
        <taxon>Fungi</taxon>
        <taxon>Dikarya</taxon>
        <taxon>Basidiomycota</taxon>
        <taxon>Pucciniomycotina</taxon>
        <taxon>Pucciniomycetes</taxon>
        <taxon>Pucciniales</taxon>
        <taxon>Pucciniaceae</taxon>
        <taxon>Puccinia</taxon>
    </lineage>
</organism>
<dbReference type="FunFam" id="3.10.20.90:FF:000202">
    <property type="entry name" value="Small ubiquitin-related modifier I"/>
    <property type="match status" value="1"/>
</dbReference>
<dbReference type="PANTHER" id="PTHR10562">
    <property type="entry name" value="SMALL UBIQUITIN-RELATED MODIFIER"/>
    <property type="match status" value="1"/>
</dbReference>
<evidence type="ECO:0000313" key="2">
    <source>
        <dbReference type="EMBL" id="KNE93534.1"/>
    </source>
</evidence>
<evidence type="ECO:0000313" key="3">
    <source>
        <dbReference type="Proteomes" id="UP000054564"/>
    </source>
</evidence>
<dbReference type="OrthoDB" id="442921at2759"/>
<reference evidence="3" key="1">
    <citation type="submission" date="2014-03" db="EMBL/GenBank/DDBJ databases">
        <title>The Genome Sequence of Puccinia striiformis f. sp. tritici PST-78.</title>
        <authorList>
            <consortium name="The Broad Institute Genome Sequencing Platform"/>
            <person name="Cuomo C."/>
            <person name="Hulbert S."/>
            <person name="Chen X."/>
            <person name="Walker B."/>
            <person name="Young S.K."/>
            <person name="Zeng Q."/>
            <person name="Gargeya S."/>
            <person name="Fitzgerald M."/>
            <person name="Haas B."/>
            <person name="Abouelleil A."/>
            <person name="Alvarado L."/>
            <person name="Arachchi H.M."/>
            <person name="Berlin A.M."/>
            <person name="Chapman S.B."/>
            <person name="Goldberg J."/>
            <person name="Griggs A."/>
            <person name="Gujja S."/>
            <person name="Hansen M."/>
            <person name="Howarth C."/>
            <person name="Imamovic A."/>
            <person name="Larimer J."/>
            <person name="McCowan C."/>
            <person name="Montmayeur A."/>
            <person name="Murphy C."/>
            <person name="Neiman D."/>
            <person name="Pearson M."/>
            <person name="Priest M."/>
            <person name="Roberts A."/>
            <person name="Saif S."/>
            <person name="Shea T."/>
            <person name="Sisk P."/>
            <person name="Sykes S."/>
            <person name="Wortman J."/>
            <person name="Nusbaum C."/>
            <person name="Birren B."/>
        </authorList>
    </citation>
    <scope>NUCLEOTIDE SEQUENCE [LARGE SCALE GENOMIC DNA]</scope>
    <source>
        <strain evidence="3">race PST-78</strain>
    </source>
</reference>
<dbReference type="CDD" id="cd16116">
    <property type="entry name" value="Ubl_Smt3_like"/>
    <property type="match status" value="1"/>
</dbReference>
<protein>
    <recommendedName>
        <fullName evidence="1">Ubiquitin-like domain-containing protein</fullName>
    </recommendedName>
</protein>
<dbReference type="SUPFAM" id="SSF54236">
    <property type="entry name" value="Ubiquitin-like"/>
    <property type="match status" value="1"/>
</dbReference>
<keyword evidence="3" id="KW-1185">Reference proteome</keyword>
<dbReference type="InterPro" id="IPR000626">
    <property type="entry name" value="Ubiquitin-like_dom"/>
</dbReference>
<dbReference type="EMBL" id="AJIL01000135">
    <property type="protein sequence ID" value="KNE93534.1"/>
    <property type="molecule type" value="Genomic_DNA"/>
</dbReference>
<dbReference type="Proteomes" id="UP000054564">
    <property type="component" value="Unassembled WGS sequence"/>
</dbReference>
<dbReference type="AlphaFoldDB" id="A0A0L0V3J7"/>
<dbReference type="STRING" id="1165861.A0A0L0V3J7"/>
<dbReference type="InterPro" id="IPR029071">
    <property type="entry name" value="Ubiquitin-like_domsf"/>
</dbReference>
<dbReference type="Gene3D" id="3.10.20.90">
    <property type="entry name" value="Phosphatidylinositol 3-kinase Catalytic Subunit, Chain A, domain 1"/>
    <property type="match status" value="1"/>
</dbReference>
<sequence length="107" mass="11982">MSDNEQSQQPEHINIKVVDAKAQEVFFKIKTTTKLGKLMDVYANRVGHEPNTIRFIFDGVKVKADDTPLDLDMGDNDRIDVMVEQVGGTNTKLVSLRVSPSFTLSSR</sequence>